<keyword evidence="9" id="KW-0234">DNA repair</keyword>
<sequence length="139" mass="15649">MKQINVVGAVIIDDAGHVLISKRKAERVLGSLWEFPGGKIETGETPQAALKREMQEEFQDQIVVGPQVGTTAVHQYDFGEIHLSVYFAKLLTHHFNLLEHSKVEWVEQNELLKRDWPAADGEIVKELAQIDLSEVSFDA</sequence>
<dbReference type="GO" id="GO:0044716">
    <property type="term" value="F:8-oxo-GDP phosphatase activity"/>
    <property type="evidence" value="ECO:0007669"/>
    <property type="project" value="TreeGrafter"/>
</dbReference>
<keyword evidence="4" id="KW-0235">DNA replication</keyword>
<comment type="catalytic activity">
    <reaction evidence="10">
        <text>8-oxo-dGTP + H2O = 8-oxo-dGMP + diphosphate + H(+)</text>
        <dbReference type="Rhea" id="RHEA:31575"/>
        <dbReference type="ChEBI" id="CHEBI:15377"/>
        <dbReference type="ChEBI" id="CHEBI:15378"/>
        <dbReference type="ChEBI" id="CHEBI:33019"/>
        <dbReference type="ChEBI" id="CHEBI:63224"/>
        <dbReference type="ChEBI" id="CHEBI:77896"/>
        <dbReference type="EC" id="3.6.1.55"/>
    </reaction>
</comment>
<dbReference type="Gene3D" id="3.90.79.10">
    <property type="entry name" value="Nucleoside Triphosphate Pyrophosphohydrolase"/>
    <property type="match status" value="1"/>
</dbReference>
<keyword evidence="7" id="KW-0378">Hydrolase</keyword>
<dbReference type="Proteomes" id="UP000004567">
    <property type="component" value="Unassembled WGS sequence"/>
</dbReference>
<evidence type="ECO:0000259" key="12">
    <source>
        <dbReference type="PROSITE" id="PS51462"/>
    </source>
</evidence>
<accession>H4GJ89</accession>
<dbReference type="PANTHER" id="PTHR47707">
    <property type="entry name" value="8-OXO-DGTP DIPHOSPHATASE"/>
    <property type="match status" value="1"/>
</dbReference>
<evidence type="ECO:0000256" key="9">
    <source>
        <dbReference type="ARBA" id="ARBA00023204"/>
    </source>
</evidence>
<dbReference type="InterPro" id="IPR047127">
    <property type="entry name" value="MutT-like"/>
</dbReference>
<dbReference type="PANTHER" id="PTHR47707:SF1">
    <property type="entry name" value="NUDIX HYDROLASE FAMILY PROTEIN"/>
    <property type="match status" value="1"/>
</dbReference>
<dbReference type="PATRIC" id="fig|1144300.3.peg.752"/>
<dbReference type="PRINTS" id="PR00502">
    <property type="entry name" value="NUDIXFAMILY"/>
</dbReference>
<evidence type="ECO:0000256" key="4">
    <source>
        <dbReference type="ARBA" id="ARBA00022705"/>
    </source>
</evidence>
<dbReference type="GO" id="GO:0046872">
    <property type="term" value="F:metal ion binding"/>
    <property type="evidence" value="ECO:0007669"/>
    <property type="project" value="UniProtKB-KW"/>
</dbReference>
<comment type="cofactor">
    <cofactor evidence="1">
        <name>Mg(2+)</name>
        <dbReference type="ChEBI" id="CHEBI:18420"/>
    </cofactor>
</comment>
<feature type="domain" description="Nudix hydrolase" evidence="12">
    <location>
        <begin position="2"/>
        <end position="131"/>
    </location>
</feature>
<dbReference type="GO" id="GO:0035539">
    <property type="term" value="F:8-oxo-7,8-dihydrodeoxyguanosine triphosphate pyrophosphatase activity"/>
    <property type="evidence" value="ECO:0007669"/>
    <property type="project" value="UniProtKB-EC"/>
</dbReference>
<keyword evidence="3" id="KW-0515">Mutator protein</keyword>
<dbReference type="InterPro" id="IPR015797">
    <property type="entry name" value="NUDIX_hydrolase-like_dom_sf"/>
</dbReference>
<evidence type="ECO:0000256" key="11">
    <source>
        <dbReference type="ARBA" id="ARBA00038905"/>
    </source>
</evidence>
<name>H4GJ89_9LACO</name>
<evidence type="ECO:0000256" key="5">
    <source>
        <dbReference type="ARBA" id="ARBA00022723"/>
    </source>
</evidence>
<evidence type="ECO:0000256" key="2">
    <source>
        <dbReference type="ARBA" id="ARBA00005582"/>
    </source>
</evidence>
<organism evidence="13 14">
    <name type="scientific">Limosilactobacillus gastricus PS3</name>
    <dbReference type="NCBI Taxonomy" id="1144300"/>
    <lineage>
        <taxon>Bacteria</taxon>
        <taxon>Bacillati</taxon>
        <taxon>Bacillota</taxon>
        <taxon>Bacilli</taxon>
        <taxon>Lactobacillales</taxon>
        <taxon>Lactobacillaceae</taxon>
        <taxon>Limosilactobacillus</taxon>
    </lineage>
</organism>
<evidence type="ECO:0000256" key="6">
    <source>
        <dbReference type="ARBA" id="ARBA00022763"/>
    </source>
</evidence>
<dbReference type="InterPro" id="IPR000086">
    <property type="entry name" value="NUDIX_hydrolase_dom"/>
</dbReference>
<dbReference type="AlphaFoldDB" id="H4GJ89"/>
<evidence type="ECO:0000313" key="13">
    <source>
        <dbReference type="EMBL" id="EHS87044.1"/>
    </source>
</evidence>
<dbReference type="PROSITE" id="PS51462">
    <property type="entry name" value="NUDIX"/>
    <property type="match status" value="1"/>
</dbReference>
<dbReference type="GO" id="GO:0044715">
    <property type="term" value="F:8-oxo-dGDP phosphatase activity"/>
    <property type="evidence" value="ECO:0007669"/>
    <property type="project" value="TreeGrafter"/>
</dbReference>
<dbReference type="EC" id="3.6.1.55" evidence="11"/>
<protein>
    <recommendedName>
        <fullName evidence="11">8-oxo-dGTP diphosphatase</fullName>
        <ecNumber evidence="11">3.6.1.55</ecNumber>
    </recommendedName>
</protein>
<comment type="similarity">
    <text evidence="2">Belongs to the Nudix hydrolase family.</text>
</comment>
<evidence type="ECO:0000256" key="10">
    <source>
        <dbReference type="ARBA" id="ARBA00035861"/>
    </source>
</evidence>
<dbReference type="STRING" id="1144300.PS3_20429"/>
<evidence type="ECO:0000256" key="1">
    <source>
        <dbReference type="ARBA" id="ARBA00001946"/>
    </source>
</evidence>
<evidence type="ECO:0000313" key="14">
    <source>
        <dbReference type="Proteomes" id="UP000004567"/>
    </source>
</evidence>
<dbReference type="GO" id="GO:0006260">
    <property type="term" value="P:DNA replication"/>
    <property type="evidence" value="ECO:0007669"/>
    <property type="project" value="UniProtKB-KW"/>
</dbReference>
<gene>
    <name evidence="13" type="ORF">PS3_20429</name>
</gene>
<dbReference type="InterPro" id="IPR020476">
    <property type="entry name" value="Nudix_hydrolase"/>
</dbReference>
<keyword evidence="8" id="KW-0460">Magnesium</keyword>
<proteinExistence type="inferred from homology"/>
<evidence type="ECO:0000256" key="8">
    <source>
        <dbReference type="ARBA" id="ARBA00022842"/>
    </source>
</evidence>
<dbReference type="SUPFAM" id="SSF55811">
    <property type="entry name" value="Nudix"/>
    <property type="match status" value="1"/>
</dbReference>
<dbReference type="RefSeq" id="WP_007122122.1">
    <property type="nucleotide sequence ID" value="NZ_AICN01000029.1"/>
</dbReference>
<evidence type="ECO:0000256" key="3">
    <source>
        <dbReference type="ARBA" id="ARBA00022457"/>
    </source>
</evidence>
<dbReference type="CDD" id="cd03425">
    <property type="entry name" value="NUDIX_MutT_NudA_like"/>
    <property type="match status" value="1"/>
</dbReference>
<dbReference type="OrthoDB" id="9810648at2"/>
<keyword evidence="6" id="KW-0227">DNA damage</keyword>
<evidence type="ECO:0000256" key="7">
    <source>
        <dbReference type="ARBA" id="ARBA00022801"/>
    </source>
</evidence>
<dbReference type="EMBL" id="AICN01000029">
    <property type="protein sequence ID" value="EHS87044.1"/>
    <property type="molecule type" value="Genomic_DNA"/>
</dbReference>
<reference evidence="13 14" key="1">
    <citation type="journal article" date="2013" name="Genome Announc.">
        <title>Genome Sequence of Lactobacillus gastricus PS3, a Strain Isolated from Human Milk.</title>
        <authorList>
            <person name="Martin V."/>
            <person name="Cardenas N."/>
            <person name="Jimenez E."/>
            <person name="Maldonado A."/>
            <person name="Rodriguez J.M."/>
            <person name="Fernandez L."/>
        </authorList>
    </citation>
    <scope>NUCLEOTIDE SEQUENCE [LARGE SCALE GENOMIC DNA]</scope>
    <source>
        <strain evidence="13 14">PS3</strain>
    </source>
</reference>
<dbReference type="Pfam" id="PF00293">
    <property type="entry name" value="NUDIX"/>
    <property type="match status" value="1"/>
</dbReference>
<dbReference type="GO" id="GO:0008413">
    <property type="term" value="F:8-oxo-7,8-dihydroguanosine triphosphate pyrophosphatase activity"/>
    <property type="evidence" value="ECO:0007669"/>
    <property type="project" value="TreeGrafter"/>
</dbReference>
<comment type="caution">
    <text evidence="13">The sequence shown here is derived from an EMBL/GenBank/DDBJ whole genome shotgun (WGS) entry which is preliminary data.</text>
</comment>
<dbReference type="GO" id="GO:0006281">
    <property type="term" value="P:DNA repair"/>
    <property type="evidence" value="ECO:0007669"/>
    <property type="project" value="UniProtKB-KW"/>
</dbReference>
<keyword evidence="5" id="KW-0479">Metal-binding</keyword>